<proteinExistence type="predicted"/>
<sequence length="79" mass="8793">MSNDGSPEGLCTVSVYILMVPDWVIEWHPMWPRAGNPSRAENKNPFQGDKSYKEHSKIHPQLPPSSSETSPQSSLSSIL</sequence>
<comment type="caution">
    <text evidence="2">The sequence shown here is derived from an EMBL/GenBank/DDBJ whole genome shotgun (WGS) entry which is preliminary data.</text>
</comment>
<name>A0A5B0SJ37_PUCGR</name>
<evidence type="ECO:0000313" key="3">
    <source>
        <dbReference type="Proteomes" id="UP000325313"/>
    </source>
</evidence>
<reference evidence="2 3" key="1">
    <citation type="submission" date="2019-05" db="EMBL/GenBank/DDBJ databases">
        <title>Emergence of the Ug99 lineage of the wheat stem rust pathogen through somatic hybridization.</title>
        <authorList>
            <person name="Li F."/>
            <person name="Upadhyaya N.M."/>
            <person name="Sperschneider J."/>
            <person name="Matny O."/>
            <person name="Nguyen-Phuc H."/>
            <person name="Mago R."/>
            <person name="Raley C."/>
            <person name="Miller M.E."/>
            <person name="Silverstein K.A.T."/>
            <person name="Henningsen E."/>
            <person name="Hirsch C.D."/>
            <person name="Visser B."/>
            <person name="Pretorius Z.A."/>
            <person name="Steffenson B.J."/>
            <person name="Schwessinger B."/>
            <person name="Dodds P.N."/>
            <person name="Figueroa M."/>
        </authorList>
    </citation>
    <scope>NUCLEOTIDE SEQUENCE [LARGE SCALE GENOMIC DNA]</scope>
    <source>
        <strain evidence="2 3">Ug99</strain>
    </source>
</reference>
<organism evidence="2 3">
    <name type="scientific">Puccinia graminis f. sp. tritici</name>
    <dbReference type="NCBI Taxonomy" id="56615"/>
    <lineage>
        <taxon>Eukaryota</taxon>
        <taxon>Fungi</taxon>
        <taxon>Dikarya</taxon>
        <taxon>Basidiomycota</taxon>
        <taxon>Pucciniomycotina</taxon>
        <taxon>Pucciniomycetes</taxon>
        <taxon>Pucciniales</taxon>
        <taxon>Pucciniaceae</taxon>
        <taxon>Puccinia</taxon>
    </lineage>
</organism>
<evidence type="ECO:0000256" key="1">
    <source>
        <dbReference type="SAM" id="MobiDB-lite"/>
    </source>
</evidence>
<feature type="compositionally biased region" description="Low complexity" evidence="1">
    <location>
        <begin position="64"/>
        <end position="79"/>
    </location>
</feature>
<protein>
    <submittedName>
        <fullName evidence="2">Uncharacterized protein</fullName>
    </submittedName>
</protein>
<accession>A0A5B0SJ37</accession>
<dbReference type="EMBL" id="VDEP01000005">
    <property type="protein sequence ID" value="KAA1137887.1"/>
    <property type="molecule type" value="Genomic_DNA"/>
</dbReference>
<dbReference type="Proteomes" id="UP000325313">
    <property type="component" value="Unassembled WGS sequence"/>
</dbReference>
<evidence type="ECO:0000313" key="2">
    <source>
        <dbReference type="EMBL" id="KAA1137887.1"/>
    </source>
</evidence>
<gene>
    <name evidence="2" type="ORF">PGTUg99_028009</name>
</gene>
<dbReference type="AlphaFoldDB" id="A0A5B0SJ37"/>
<feature type="region of interest" description="Disordered" evidence="1">
    <location>
        <begin position="31"/>
        <end position="79"/>
    </location>
</feature>